<dbReference type="PANTHER" id="PTHR47959">
    <property type="entry name" value="ATP-DEPENDENT RNA HELICASE RHLE-RELATED"/>
    <property type="match status" value="1"/>
</dbReference>
<evidence type="ECO:0000259" key="8">
    <source>
        <dbReference type="PROSITE" id="PS51194"/>
    </source>
</evidence>
<feature type="short sequence motif" description="Q motif" evidence="5">
    <location>
        <begin position="58"/>
        <end position="86"/>
    </location>
</feature>
<evidence type="ECO:0000313" key="11">
    <source>
        <dbReference type="EMBL" id="CAE0039565.1"/>
    </source>
</evidence>
<evidence type="ECO:0000256" key="6">
    <source>
        <dbReference type="SAM" id="MobiDB-lite"/>
    </source>
</evidence>
<dbReference type="Pfam" id="PF00270">
    <property type="entry name" value="DEAD"/>
    <property type="match status" value="1"/>
</dbReference>
<dbReference type="InterPro" id="IPR014001">
    <property type="entry name" value="Helicase_ATP-bd"/>
</dbReference>
<dbReference type="PROSITE" id="PS51194">
    <property type="entry name" value="HELICASE_CTER"/>
    <property type="match status" value="1"/>
</dbReference>
<proteinExistence type="predicted"/>
<protein>
    <recommendedName>
        <fullName evidence="16">RNA helicase</fullName>
    </recommendedName>
</protein>
<dbReference type="GO" id="GO:0003676">
    <property type="term" value="F:nucleic acid binding"/>
    <property type="evidence" value="ECO:0007669"/>
    <property type="project" value="InterPro"/>
</dbReference>
<dbReference type="SMART" id="SM00487">
    <property type="entry name" value="DEXDc"/>
    <property type="match status" value="1"/>
</dbReference>
<feature type="domain" description="Helicase ATP-binding" evidence="7">
    <location>
        <begin position="89"/>
        <end position="278"/>
    </location>
</feature>
<evidence type="ECO:0000313" key="10">
    <source>
        <dbReference type="EMBL" id="CAE0039564.1"/>
    </source>
</evidence>
<dbReference type="InterPro" id="IPR014014">
    <property type="entry name" value="RNA_helicase_DEAD_Q_motif"/>
</dbReference>
<evidence type="ECO:0000313" key="14">
    <source>
        <dbReference type="EMBL" id="CAE0039570.1"/>
    </source>
</evidence>
<dbReference type="EMBL" id="HBHW01009907">
    <property type="protein sequence ID" value="CAE0039570.1"/>
    <property type="molecule type" value="Transcribed_RNA"/>
</dbReference>
<dbReference type="Gene3D" id="3.40.50.300">
    <property type="entry name" value="P-loop containing nucleotide triphosphate hydrolases"/>
    <property type="match status" value="2"/>
</dbReference>
<dbReference type="InterPro" id="IPR027417">
    <property type="entry name" value="P-loop_NTPase"/>
</dbReference>
<accession>A0A7S2ZHT7</accession>
<dbReference type="PROSITE" id="PS51195">
    <property type="entry name" value="Q_MOTIF"/>
    <property type="match status" value="1"/>
</dbReference>
<dbReference type="PROSITE" id="PS51192">
    <property type="entry name" value="HELICASE_ATP_BIND_1"/>
    <property type="match status" value="1"/>
</dbReference>
<evidence type="ECO:0000313" key="15">
    <source>
        <dbReference type="EMBL" id="CAE0039573.1"/>
    </source>
</evidence>
<dbReference type="GO" id="GO:0016787">
    <property type="term" value="F:hydrolase activity"/>
    <property type="evidence" value="ECO:0007669"/>
    <property type="project" value="UniProtKB-KW"/>
</dbReference>
<evidence type="ECO:0000256" key="1">
    <source>
        <dbReference type="ARBA" id="ARBA00022741"/>
    </source>
</evidence>
<feature type="region of interest" description="Disordered" evidence="6">
    <location>
        <begin position="1"/>
        <end position="25"/>
    </location>
</feature>
<evidence type="ECO:0008006" key="16">
    <source>
        <dbReference type="Google" id="ProtNLM"/>
    </source>
</evidence>
<sequence length="702" mass="78461">MDENDFGLDFPGVESDEDGLQLEEENVDVYRDKRETDAEYLKQESDVSKKKKKKLKEGSFEALGIDDQVRRSLVKNGYRFPTPIQRKVIPEIIAGRDVVAMGRTGSGKTCAFLAPLLTLLKRSRLDDNPGSISDELPRALVLSPTRELALQTHKFFRSYSRGTGLRATLIVGGGSIEKQFAALTKSPQVLIATPGRLLQVLDEMKHYSLRGIEVVIYDEVDRLFEGTLSAEIMEIVKRMGGDAHTGVQTSRQSVLVSATLPSSVAEFSRAGLRPGHSFVRLDVEKTFSPTLATAFYAVKPDYKDASLLFVLRNQILTKPRANVVIFSATRHHVEYLVMLLERAKLGVGITSVHGSMDQVGRQNAVSSFRSGRSQVLVVTDVAARGIDIPMLDSIVNYDYPSNPKLFVHRVGRVARSNRTGTAYSLVAPEEMPYMVDTFLFQGYEVATERDEKPEGVPEDTRPDFLKFLRSSFCLGRLPSTPLEDEEEWIRATLAVGDELTTQRQSLVNAHKLYTRTRGRASSLSIHKAKELSSGGVDMLPVHPWLRASEFQQDVDDVHDSASRMLSKWRPKESQIAASTRMKKNVEQYKHYKAESEKLSAQYEDEGAPELEAGDANKILRTATLNKGGLSKRRKLIEAQKMEFFLPLQQAASLTSTKENALKLEKEGNERDQMNAAVLDLTGLDSFVICIAFVVTRVRFFFL</sequence>
<dbReference type="SUPFAM" id="SSF52540">
    <property type="entry name" value="P-loop containing nucleoside triphosphate hydrolases"/>
    <property type="match status" value="1"/>
</dbReference>
<dbReference type="Pfam" id="PF00271">
    <property type="entry name" value="Helicase_C"/>
    <property type="match status" value="1"/>
</dbReference>
<dbReference type="InterPro" id="IPR001650">
    <property type="entry name" value="Helicase_C-like"/>
</dbReference>
<reference evidence="12" key="1">
    <citation type="submission" date="2021-01" db="EMBL/GenBank/DDBJ databases">
        <authorList>
            <person name="Corre E."/>
            <person name="Pelletier E."/>
            <person name="Niang G."/>
            <person name="Scheremetjew M."/>
            <person name="Finn R."/>
            <person name="Kale V."/>
            <person name="Holt S."/>
            <person name="Cochrane G."/>
            <person name="Meng A."/>
            <person name="Brown T."/>
            <person name="Cohen L."/>
        </authorList>
    </citation>
    <scope>NUCLEOTIDE SEQUENCE</scope>
    <source>
        <strain evidence="12">CCMP 769</strain>
    </source>
</reference>
<organism evidence="12">
    <name type="scientific">Rhodosorus marinus</name>
    <dbReference type="NCBI Taxonomy" id="101924"/>
    <lineage>
        <taxon>Eukaryota</taxon>
        <taxon>Rhodophyta</taxon>
        <taxon>Stylonematophyceae</taxon>
        <taxon>Stylonematales</taxon>
        <taxon>Stylonemataceae</taxon>
        <taxon>Rhodosorus</taxon>
    </lineage>
</organism>
<evidence type="ECO:0000259" key="9">
    <source>
        <dbReference type="PROSITE" id="PS51195"/>
    </source>
</evidence>
<gene>
    <name evidence="10" type="ORF">RMAR00112_LOCUS7523</name>
    <name evidence="11" type="ORF">RMAR00112_LOCUS7524</name>
    <name evidence="12" type="ORF">RMAR00112_LOCUS7526</name>
    <name evidence="13" type="ORF">RMAR00112_LOCUS7528</name>
    <name evidence="14" type="ORF">RMAR00112_LOCUS7529</name>
    <name evidence="15" type="ORF">RMAR00112_LOCUS7532</name>
</gene>
<evidence type="ECO:0000256" key="5">
    <source>
        <dbReference type="PROSITE-ProRule" id="PRU00552"/>
    </source>
</evidence>
<keyword evidence="2" id="KW-0378">Hydrolase</keyword>
<name>A0A7S2ZHT7_9RHOD</name>
<evidence type="ECO:0000313" key="12">
    <source>
        <dbReference type="EMBL" id="CAE0039567.1"/>
    </source>
</evidence>
<feature type="compositionally biased region" description="Acidic residues" evidence="6">
    <location>
        <begin position="14"/>
        <end position="25"/>
    </location>
</feature>
<dbReference type="EMBL" id="HBHW01009910">
    <property type="protein sequence ID" value="CAE0039573.1"/>
    <property type="molecule type" value="Transcribed_RNA"/>
</dbReference>
<evidence type="ECO:0000256" key="4">
    <source>
        <dbReference type="ARBA" id="ARBA00022840"/>
    </source>
</evidence>
<dbReference type="GO" id="GO:0005829">
    <property type="term" value="C:cytosol"/>
    <property type="evidence" value="ECO:0007669"/>
    <property type="project" value="TreeGrafter"/>
</dbReference>
<dbReference type="EMBL" id="HBHW01009901">
    <property type="protein sequence ID" value="CAE0039564.1"/>
    <property type="molecule type" value="Transcribed_RNA"/>
</dbReference>
<evidence type="ECO:0000256" key="2">
    <source>
        <dbReference type="ARBA" id="ARBA00022801"/>
    </source>
</evidence>
<dbReference type="SMART" id="SM00490">
    <property type="entry name" value="HELICc"/>
    <property type="match status" value="1"/>
</dbReference>
<feature type="domain" description="DEAD-box RNA helicase Q" evidence="9">
    <location>
        <begin position="58"/>
        <end position="86"/>
    </location>
</feature>
<dbReference type="GO" id="GO:0005524">
    <property type="term" value="F:ATP binding"/>
    <property type="evidence" value="ECO:0007669"/>
    <property type="project" value="UniProtKB-KW"/>
</dbReference>
<keyword evidence="1" id="KW-0547">Nucleotide-binding</keyword>
<dbReference type="EMBL" id="HBHW01009906">
    <property type="protein sequence ID" value="CAE0039569.1"/>
    <property type="molecule type" value="Transcribed_RNA"/>
</dbReference>
<dbReference type="GO" id="GO:0003724">
    <property type="term" value="F:RNA helicase activity"/>
    <property type="evidence" value="ECO:0007669"/>
    <property type="project" value="InterPro"/>
</dbReference>
<evidence type="ECO:0000256" key="3">
    <source>
        <dbReference type="ARBA" id="ARBA00022806"/>
    </source>
</evidence>
<evidence type="ECO:0000313" key="13">
    <source>
        <dbReference type="EMBL" id="CAE0039569.1"/>
    </source>
</evidence>
<dbReference type="EMBL" id="HBHW01009902">
    <property type="protein sequence ID" value="CAE0039565.1"/>
    <property type="molecule type" value="Transcribed_RNA"/>
</dbReference>
<dbReference type="EMBL" id="HBHW01009904">
    <property type="protein sequence ID" value="CAE0039567.1"/>
    <property type="molecule type" value="Transcribed_RNA"/>
</dbReference>
<dbReference type="AlphaFoldDB" id="A0A7S2ZHT7"/>
<feature type="domain" description="Helicase C-terminal" evidence="8">
    <location>
        <begin position="311"/>
        <end position="460"/>
    </location>
</feature>
<keyword evidence="3" id="KW-0347">Helicase</keyword>
<dbReference type="InterPro" id="IPR050079">
    <property type="entry name" value="DEAD_box_RNA_helicase"/>
</dbReference>
<evidence type="ECO:0000259" key="7">
    <source>
        <dbReference type="PROSITE" id="PS51192"/>
    </source>
</evidence>
<dbReference type="InterPro" id="IPR011545">
    <property type="entry name" value="DEAD/DEAH_box_helicase_dom"/>
</dbReference>
<dbReference type="PANTHER" id="PTHR47959:SF8">
    <property type="entry name" value="RNA HELICASE"/>
    <property type="match status" value="1"/>
</dbReference>
<keyword evidence="4" id="KW-0067">ATP-binding</keyword>
<dbReference type="CDD" id="cd18787">
    <property type="entry name" value="SF2_C_DEAD"/>
    <property type="match status" value="1"/>
</dbReference>